<evidence type="ECO:0000256" key="6">
    <source>
        <dbReference type="ARBA" id="ARBA00023163"/>
    </source>
</evidence>
<keyword evidence="5" id="KW-0010">Activator</keyword>
<keyword evidence="2" id="KW-0677">Repeat</keyword>
<dbReference type="FunFam" id="1.10.10.60:FF:000119">
    <property type="entry name" value="Transcription factor GAMYB"/>
    <property type="match status" value="1"/>
</dbReference>
<evidence type="ECO:0000256" key="1">
    <source>
        <dbReference type="ARBA" id="ARBA00004123"/>
    </source>
</evidence>
<feature type="compositionally biased region" description="Basic and acidic residues" evidence="8">
    <location>
        <begin position="430"/>
        <end position="440"/>
    </location>
</feature>
<dbReference type="GO" id="GO:0003677">
    <property type="term" value="F:DNA binding"/>
    <property type="evidence" value="ECO:0007669"/>
    <property type="project" value="UniProtKB-KW"/>
</dbReference>
<dbReference type="GO" id="GO:0040008">
    <property type="term" value="P:regulation of growth"/>
    <property type="evidence" value="ECO:0007669"/>
    <property type="project" value="UniProtKB-ARBA"/>
</dbReference>
<dbReference type="CDD" id="cd00167">
    <property type="entry name" value="SANT"/>
    <property type="match status" value="2"/>
</dbReference>
<name>A0AAN7R6G8_TRANT</name>
<feature type="domain" description="HTH myb-type" evidence="10">
    <location>
        <begin position="99"/>
        <end position="153"/>
    </location>
</feature>
<feature type="region of interest" description="Disordered" evidence="8">
    <location>
        <begin position="1"/>
        <end position="51"/>
    </location>
</feature>
<dbReference type="GO" id="GO:0045893">
    <property type="term" value="P:positive regulation of DNA-templated transcription"/>
    <property type="evidence" value="ECO:0007669"/>
    <property type="project" value="UniProtKB-ARBA"/>
</dbReference>
<dbReference type="Proteomes" id="UP001346149">
    <property type="component" value="Unassembled WGS sequence"/>
</dbReference>
<proteinExistence type="predicted"/>
<reference evidence="11 12" key="1">
    <citation type="journal article" date="2023" name="Hortic Res">
        <title>Pangenome of water caltrop reveals structural variations and asymmetric subgenome divergence after allopolyploidization.</title>
        <authorList>
            <person name="Zhang X."/>
            <person name="Chen Y."/>
            <person name="Wang L."/>
            <person name="Yuan Y."/>
            <person name="Fang M."/>
            <person name="Shi L."/>
            <person name="Lu R."/>
            <person name="Comes H.P."/>
            <person name="Ma Y."/>
            <person name="Chen Y."/>
            <person name="Huang G."/>
            <person name="Zhou Y."/>
            <person name="Zheng Z."/>
            <person name="Qiu Y."/>
        </authorList>
    </citation>
    <scope>NUCLEOTIDE SEQUENCE [LARGE SCALE GENOMIC DNA]</scope>
    <source>
        <strain evidence="11">F231</strain>
    </source>
</reference>
<accession>A0AAN7R6G8</accession>
<dbReference type="PANTHER" id="PTHR47995:SF18">
    <property type="entry name" value="TRANSCRIPTION FACTOR MYB65"/>
    <property type="match status" value="1"/>
</dbReference>
<evidence type="ECO:0000256" key="2">
    <source>
        <dbReference type="ARBA" id="ARBA00022737"/>
    </source>
</evidence>
<sequence length="466" mass="50666">MVAHSGGSYTGGGPNDTLPGLPKGSSSSSSTTGGSRGVGVEGGMGKPMLKKGPWTAAEDAILVEYVTKHGEGNWNAVQKNTSLSRCGKSCRLRWTNHLRPNLRKGSFTPEEELLIIQLHSQLGNKWARMAAQLPGRTDNEIKNYWNTRIKRRIRQGLPLYPSSEMAPSPPSQGQSQGQGQVQQAPPLPQTEEPLHQRQPVPHTAIRGRPQLQIPTRSIFQVLGGHPPSSQSSSPSPTPVLLSPQSYHQLKTSFTNSMSLFDHTGQISPSTSGLPSPHSPAAIISPYYNDPNMALAFPGFALVAAGNQYHQTSPLPSPTGGAFQFSFLPQILSPSPVYAASTPTELPSSQMYIQQVVKPEHILQEPHDHEAKLENHGDMTTNPSPSHSCSGIGLLEDLLEQTEHQAVSSNYNHSLQTQNSLLNNNNNNLQKDQECPLKSTDDNGWNTHMGSDNVPEGWQKLRNPKPF</sequence>
<feature type="compositionally biased region" description="Low complexity" evidence="8">
    <location>
        <begin position="24"/>
        <end position="33"/>
    </location>
</feature>
<dbReference type="SMART" id="SM00717">
    <property type="entry name" value="SANT"/>
    <property type="match status" value="2"/>
</dbReference>
<feature type="region of interest" description="Disordered" evidence="8">
    <location>
        <begin position="417"/>
        <end position="466"/>
    </location>
</feature>
<feature type="compositionally biased region" description="Low complexity" evidence="8">
    <location>
        <begin position="417"/>
        <end position="429"/>
    </location>
</feature>
<dbReference type="PANTHER" id="PTHR47995">
    <property type="entry name" value="TRANSCRIPTION FACTOR MYB33-RELATED"/>
    <property type="match status" value="1"/>
</dbReference>
<evidence type="ECO:0000256" key="5">
    <source>
        <dbReference type="ARBA" id="ARBA00023159"/>
    </source>
</evidence>
<comment type="subcellular location">
    <subcellularLocation>
        <location evidence="1">Nucleus</location>
    </subcellularLocation>
</comment>
<evidence type="ECO:0000313" key="11">
    <source>
        <dbReference type="EMBL" id="KAK4793804.1"/>
    </source>
</evidence>
<keyword evidence="7" id="KW-0539">Nucleus</keyword>
<dbReference type="PROSITE" id="PS50090">
    <property type="entry name" value="MYB_LIKE"/>
    <property type="match status" value="2"/>
</dbReference>
<keyword evidence="12" id="KW-1185">Reference proteome</keyword>
<dbReference type="Pfam" id="PF00249">
    <property type="entry name" value="Myb_DNA-binding"/>
    <property type="match status" value="2"/>
</dbReference>
<comment type="caution">
    <text evidence="11">The sequence shown here is derived from an EMBL/GenBank/DDBJ whole genome shotgun (WGS) entry which is preliminary data.</text>
</comment>
<dbReference type="GO" id="GO:0009653">
    <property type="term" value="P:anatomical structure morphogenesis"/>
    <property type="evidence" value="ECO:0007669"/>
    <property type="project" value="UniProtKB-ARBA"/>
</dbReference>
<dbReference type="Gene3D" id="1.10.10.60">
    <property type="entry name" value="Homeodomain-like"/>
    <property type="match status" value="2"/>
</dbReference>
<evidence type="ECO:0000256" key="4">
    <source>
        <dbReference type="ARBA" id="ARBA00023125"/>
    </source>
</evidence>
<dbReference type="InterPro" id="IPR001005">
    <property type="entry name" value="SANT/Myb"/>
</dbReference>
<organism evidence="11 12">
    <name type="scientific">Trapa natans</name>
    <name type="common">Water chestnut</name>
    <dbReference type="NCBI Taxonomy" id="22666"/>
    <lineage>
        <taxon>Eukaryota</taxon>
        <taxon>Viridiplantae</taxon>
        <taxon>Streptophyta</taxon>
        <taxon>Embryophyta</taxon>
        <taxon>Tracheophyta</taxon>
        <taxon>Spermatophyta</taxon>
        <taxon>Magnoliopsida</taxon>
        <taxon>eudicotyledons</taxon>
        <taxon>Gunneridae</taxon>
        <taxon>Pentapetalae</taxon>
        <taxon>rosids</taxon>
        <taxon>malvids</taxon>
        <taxon>Myrtales</taxon>
        <taxon>Lythraceae</taxon>
        <taxon>Trapa</taxon>
    </lineage>
</organism>
<feature type="domain" description="Myb-like" evidence="9">
    <location>
        <begin position="46"/>
        <end position="98"/>
    </location>
</feature>
<dbReference type="GO" id="GO:0048235">
    <property type="term" value="P:pollen sperm cell differentiation"/>
    <property type="evidence" value="ECO:0007669"/>
    <property type="project" value="UniProtKB-ARBA"/>
</dbReference>
<dbReference type="SUPFAM" id="SSF46689">
    <property type="entry name" value="Homeodomain-like"/>
    <property type="match status" value="1"/>
</dbReference>
<keyword evidence="4" id="KW-0238">DNA-binding</keyword>
<dbReference type="GO" id="GO:0005634">
    <property type="term" value="C:nucleus"/>
    <property type="evidence" value="ECO:0007669"/>
    <property type="project" value="UniProtKB-SubCell"/>
</dbReference>
<keyword evidence="3" id="KW-0805">Transcription regulation</keyword>
<protein>
    <submittedName>
        <fullName evidence="11">Uncharacterized protein</fullName>
    </submittedName>
</protein>
<dbReference type="PROSITE" id="PS51294">
    <property type="entry name" value="HTH_MYB"/>
    <property type="match status" value="2"/>
</dbReference>
<feature type="domain" description="HTH myb-type" evidence="10">
    <location>
        <begin position="46"/>
        <end position="98"/>
    </location>
</feature>
<evidence type="ECO:0000313" key="12">
    <source>
        <dbReference type="Proteomes" id="UP001346149"/>
    </source>
</evidence>
<evidence type="ECO:0000256" key="7">
    <source>
        <dbReference type="ARBA" id="ARBA00023242"/>
    </source>
</evidence>
<gene>
    <name evidence="11" type="ORF">SAY86_011798</name>
</gene>
<feature type="compositionally biased region" description="Low complexity" evidence="8">
    <location>
        <begin position="226"/>
        <end position="242"/>
    </location>
</feature>
<evidence type="ECO:0000259" key="9">
    <source>
        <dbReference type="PROSITE" id="PS50090"/>
    </source>
</evidence>
<dbReference type="AlphaFoldDB" id="A0AAN7R6G8"/>
<evidence type="ECO:0000256" key="3">
    <source>
        <dbReference type="ARBA" id="ARBA00023015"/>
    </source>
</evidence>
<feature type="domain" description="Myb-like" evidence="9">
    <location>
        <begin position="99"/>
        <end position="149"/>
    </location>
</feature>
<feature type="compositionally biased region" description="Gly residues" evidence="8">
    <location>
        <begin position="34"/>
        <end position="45"/>
    </location>
</feature>
<keyword evidence="6" id="KW-0804">Transcription</keyword>
<dbReference type="InterPro" id="IPR009057">
    <property type="entry name" value="Homeodomain-like_sf"/>
</dbReference>
<dbReference type="InterPro" id="IPR017930">
    <property type="entry name" value="Myb_dom"/>
</dbReference>
<feature type="region of interest" description="Disordered" evidence="8">
    <location>
        <begin position="159"/>
        <end position="242"/>
    </location>
</feature>
<dbReference type="EMBL" id="JAXQNO010000007">
    <property type="protein sequence ID" value="KAK4793804.1"/>
    <property type="molecule type" value="Genomic_DNA"/>
</dbReference>
<evidence type="ECO:0000256" key="8">
    <source>
        <dbReference type="SAM" id="MobiDB-lite"/>
    </source>
</evidence>
<feature type="compositionally biased region" description="Low complexity" evidence="8">
    <location>
        <begin position="171"/>
        <end position="184"/>
    </location>
</feature>
<dbReference type="FunFam" id="1.10.10.60:FF:000001">
    <property type="entry name" value="MYB-related transcription factor"/>
    <property type="match status" value="1"/>
</dbReference>
<evidence type="ECO:0000259" key="10">
    <source>
        <dbReference type="PROSITE" id="PS51294"/>
    </source>
</evidence>